<dbReference type="GO" id="GO:0000287">
    <property type="term" value="F:magnesium ion binding"/>
    <property type="evidence" value="ECO:0007669"/>
    <property type="project" value="UniProtKB-UniRule"/>
</dbReference>
<evidence type="ECO:0000259" key="2">
    <source>
        <dbReference type="Pfam" id="PF00586"/>
    </source>
</evidence>
<sequence length="331" mass="36082">MLLRDEFEFIKSISPTKTNRTDLVQGIGDDAALVRGSSELEDIICMDTMAEGVHFKKETMSPYHTGYKALASNISDIAAMGGDPSFYLVSVAIPKEGWTEEELSELYRGMAELSESYKMDLIGGDTVSTSGGLVVTVTVMGKVKRGRHLLRENARDGDVVFVTGPLGGSAAGLQLLLEKEIGYPFNPEEKKLVDAHQMPQPRVDAGRILAKTNARVALNDISDGIASEANEIAEASELTIELEYENIPKYDGHASFSVEEQKSHVLYGGEDYELVGTISADKWDDLVEAFKEQELAVYRVGNATRGKPGVILKHGNQTGMLGKTGFNHFSK</sequence>
<dbReference type="EC" id="2.7.4.16" evidence="1"/>
<evidence type="ECO:0000313" key="4">
    <source>
        <dbReference type="EMBL" id="TLS35318.1"/>
    </source>
</evidence>
<organism evidence="4 5">
    <name type="scientific">Exobacillus caeni</name>
    <dbReference type="NCBI Taxonomy" id="2574798"/>
    <lineage>
        <taxon>Bacteria</taxon>
        <taxon>Bacillati</taxon>
        <taxon>Bacillota</taxon>
        <taxon>Bacilli</taxon>
        <taxon>Bacillales</taxon>
        <taxon>Guptibacillaceae</taxon>
        <taxon>Exobacillus</taxon>
    </lineage>
</organism>
<dbReference type="NCBIfam" id="TIGR01379">
    <property type="entry name" value="thiL"/>
    <property type="match status" value="1"/>
</dbReference>
<accession>A0A5R9F1J8</accession>
<feature type="binding site" evidence="1">
    <location>
        <position position="107"/>
    </location>
    <ligand>
        <name>ATP</name>
        <dbReference type="ChEBI" id="CHEBI:30616"/>
    </ligand>
</feature>
<feature type="binding site" evidence="1">
    <location>
        <position position="54"/>
    </location>
    <ligand>
        <name>substrate</name>
    </ligand>
</feature>
<feature type="binding site" evidence="1">
    <location>
        <position position="30"/>
    </location>
    <ligand>
        <name>Mg(2+)</name>
        <dbReference type="ChEBI" id="CHEBI:18420"/>
        <label>4</label>
    </ligand>
</feature>
<dbReference type="Pfam" id="PF02769">
    <property type="entry name" value="AIRS_C"/>
    <property type="match status" value="1"/>
</dbReference>
<dbReference type="AlphaFoldDB" id="A0A5R9F1J8"/>
<keyword evidence="1" id="KW-0784">Thiamine biosynthesis</keyword>
<dbReference type="InterPro" id="IPR006283">
    <property type="entry name" value="ThiL-like"/>
</dbReference>
<feature type="binding site" evidence="1">
    <location>
        <position position="47"/>
    </location>
    <ligand>
        <name>Mg(2+)</name>
        <dbReference type="ChEBI" id="CHEBI:18420"/>
        <label>1</label>
    </ligand>
</feature>
<dbReference type="InterPro" id="IPR010918">
    <property type="entry name" value="PurM-like_C_dom"/>
</dbReference>
<evidence type="ECO:0000259" key="3">
    <source>
        <dbReference type="Pfam" id="PF02769"/>
    </source>
</evidence>
<feature type="binding site" evidence="1">
    <location>
        <position position="30"/>
    </location>
    <ligand>
        <name>Mg(2+)</name>
        <dbReference type="ChEBI" id="CHEBI:18420"/>
        <label>3</label>
    </ligand>
</feature>
<dbReference type="GO" id="GO:0009030">
    <property type="term" value="F:thiamine-phosphate kinase activity"/>
    <property type="evidence" value="ECO:0007669"/>
    <property type="project" value="UniProtKB-UniRule"/>
</dbReference>
<comment type="caution">
    <text evidence="4">The sequence shown here is derived from an EMBL/GenBank/DDBJ whole genome shotgun (WGS) entry which is preliminary data.</text>
</comment>
<gene>
    <name evidence="1 4" type="primary">thiL</name>
    <name evidence="4" type="ORF">FCL54_21055</name>
</gene>
<feature type="binding site" evidence="1">
    <location>
        <position position="125"/>
    </location>
    <ligand>
        <name>Mg(2+)</name>
        <dbReference type="ChEBI" id="CHEBI:18420"/>
        <label>1</label>
    </ligand>
</feature>
<feature type="domain" description="PurM-like C-terminal" evidence="3">
    <location>
        <begin position="155"/>
        <end position="309"/>
    </location>
</feature>
<feature type="binding site" evidence="1">
    <location>
        <position position="76"/>
    </location>
    <ligand>
        <name>Mg(2+)</name>
        <dbReference type="ChEBI" id="CHEBI:18420"/>
        <label>3</label>
    </ligand>
</feature>
<comment type="similarity">
    <text evidence="1">Belongs to the thiamine-monophosphate kinase family.</text>
</comment>
<dbReference type="GO" id="GO:0005524">
    <property type="term" value="F:ATP binding"/>
    <property type="evidence" value="ECO:0007669"/>
    <property type="project" value="UniProtKB-UniRule"/>
</dbReference>
<keyword evidence="1" id="KW-0067">ATP-binding</keyword>
<keyword evidence="5" id="KW-1185">Reference proteome</keyword>
<keyword evidence="1 4" id="KW-0418">Kinase</keyword>
<dbReference type="SUPFAM" id="SSF56042">
    <property type="entry name" value="PurM C-terminal domain-like"/>
    <property type="match status" value="1"/>
</dbReference>
<dbReference type="GO" id="GO:0009228">
    <property type="term" value="P:thiamine biosynthetic process"/>
    <property type="evidence" value="ECO:0007669"/>
    <property type="project" value="UniProtKB-KW"/>
</dbReference>
<dbReference type="InterPro" id="IPR036921">
    <property type="entry name" value="PurM-like_N_sf"/>
</dbReference>
<comment type="caution">
    <text evidence="1">Lacks conserved residue(s) required for the propagation of feature annotation.</text>
</comment>
<feature type="binding site" evidence="1">
    <location>
        <position position="47"/>
    </location>
    <ligand>
        <name>Mg(2+)</name>
        <dbReference type="ChEBI" id="CHEBI:18420"/>
        <label>2</label>
    </ligand>
</feature>
<dbReference type="InterPro" id="IPR016188">
    <property type="entry name" value="PurM-like_N"/>
</dbReference>
<keyword evidence="1" id="KW-0479">Metal-binding</keyword>
<feature type="domain" description="PurM-like N-terminal" evidence="2">
    <location>
        <begin position="28"/>
        <end position="143"/>
    </location>
</feature>
<dbReference type="SUPFAM" id="SSF55326">
    <property type="entry name" value="PurM N-terminal domain-like"/>
    <property type="match status" value="1"/>
</dbReference>
<dbReference type="Gene3D" id="3.90.650.10">
    <property type="entry name" value="PurM-like C-terminal domain"/>
    <property type="match status" value="1"/>
</dbReference>
<proteinExistence type="inferred from homology"/>
<feature type="binding site" evidence="1">
    <location>
        <position position="76"/>
    </location>
    <ligand>
        <name>Mg(2+)</name>
        <dbReference type="ChEBI" id="CHEBI:18420"/>
        <label>4</label>
    </ligand>
</feature>
<reference evidence="4 5" key="1">
    <citation type="submission" date="2019-04" db="EMBL/GenBank/DDBJ databases">
        <title>Bacillus caeni sp. nov., a bacterium isolated from mangrove sediment.</title>
        <authorList>
            <person name="Huang H."/>
            <person name="Mo K."/>
            <person name="Hu Y."/>
        </authorList>
    </citation>
    <scope>NUCLEOTIDE SEQUENCE [LARGE SCALE GENOMIC DNA]</scope>
    <source>
        <strain evidence="4 5">HB172195</strain>
    </source>
</reference>
<name>A0A5R9F1J8_9BACL</name>
<feature type="binding site" evidence="1">
    <location>
        <position position="151"/>
    </location>
    <ligand>
        <name>ATP</name>
        <dbReference type="ChEBI" id="CHEBI:30616"/>
    </ligand>
</feature>
<dbReference type="GO" id="GO:0009229">
    <property type="term" value="P:thiamine diphosphate biosynthetic process"/>
    <property type="evidence" value="ECO:0007669"/>
    <property type="project" value="UniProtKB-UniRule"/>
</dbReference>
<feature type="binding site" evidence="1">
    <location>
        <position position="220"/>
    </location>
    <ligand>
        <name>Mg(2+)</name>
        <dbReference type="ChEBI" id="CHEBI:18420"/>
        <label>3</label>
    </ligand>
</feature>
<dbReference type="Proteomes" id="UP000308230">
    <property type="component" value="Unassembled WGS sequence"/>
</dbReference>
<dbReference type="UniPathway" id="UPA00060">
    <property type="reaction ID" value="UER00142"/>
</dbReference>
<evidence type="ECO:0000256" key="1">
    <source>
        <dbReference type="HAMAP-Rule" id="MF_02128"/>
    </source>
</evidence>
<dbReference type="OrthoDB" id="9802811at2"/>
<feature type="binding site" evidence="1">
    <location>
        <position position="270"/>
    </location>
    <ligand>
        <name>substrate</name>
    </ligand>
</feature>
<dbReference type="Pfam" id="PF00586">
    <property type="entry name" value="AIRS"/>
    <property type="match status" value="1"/>
</dbReference>
<feature type="binding site" evidence="1">
    <location>
        <position position="223"/>
    </location>
    <ligand>
        <name>Mg(2+)</name>
        <dbReference type="ChEBI" id="CHEBI:18420"/>
        <label>5</label>
    </ligand>
</feature>
<comment type="function">
    <text evidence="1">Catalyzes the ATP-dependent phosphorylation of thiamine-monophosphate (TMP) to form thiamine-pyrophosphate (TPP), the active form of vitamin B1.</text>
</comment>
<keyword evidence="1" id="KW-0460">Magnesium</keyword>
<feature type="binding site" evidence="1">
    <location>
        <position position="76"/>
    </location>
    <ligand>
        <name>Mg(2+)</name>
        <dbReference type="ChEBI" id="CHEBI:18420"/>
        <label>2</label>
    </ligand>
</feature>
<keyword evidence="1 4" id="KW-0808">Transferase</keyword>
<dbReference type="HAMAP" id="MF_02128">
    <property type="entry name" value="TMP_kinase"/>
    <property type="match status" value="1"/>
</dbReference>
<comment type="catalytic activity">
    <reaction evidence="1">
        <text>thiamine phosphate + ATP = thiamine diphosphate + ADP</text>
        <dbReference type="Rhea" id="RHEA:15913"/>
        <dbReference type="ChEBI" id="CHEBI:30616"/>
        <dbReference type="ChEBI" id="CHEBI:37575"/>
        <dbReference type="ChEBI" id="CHEBI:58937"/>
        <dbReference type="ChEBI" id="CHEBI:456216"/>
        <dbReference type="EC" id="2.7.4.16"/>
    </reaction>
</comment>
<dbReference type="PANTHER" id="PTHR30270">
    <property type="entry name" value="THIAMINE-MONOPHOSPHATE KINASE"/>
    <property type="match status" value="1"/>
</dbReference>
<dbReference type="PANTHER" id="PTHR30270:SF0">
    <property type="entry name" value="THIAMINE-MONOPHOSPHATE KINASE"/>
    <property type="match status" value="1"/>
</dbReference>
<dbReference type="EMBL" id="SWLG01000024">
    <property type="protein sequence ID" value="TLS35318.1"/>
    <property type="molecule type" value="Genomic_DNA"/>
</dbReference>
<comment type="pathway">
    <text evidence="1">Cofactor biosynthesis; thiamine diphosphate biosynthesis; thiamine diphosphate from thiamine phosphate: step 1/1.</text>
</comment>
<protein>
    <recommendedName>
        <fullName evidence="1">Thiamine-monophosphate kinase</fullName>
        <shortName evidence="1">TMP kinase</shortName>
        <shortName evidence="1">Thiamine-phosphate kinase</shortName>
        <ecNumber evidence="1">2.7.4.16</ecNumber>
    </recommendedName>
</protein>
<feature type="binding site" evidence="1">
    <location>
        <position position="222"/>
    </location>
    <ligand>
        <name>ATP</name>
        <dbReference type="ChEBI" id="CHEBI:30616"/>
    </ligand>
</feature>
<keyword evidence="1" id="KW-0547">Nucleotide-binding</keyword>
<dbReference type="PIRSF" id="PIRSF005303">
    <property type="entry name" value="Thiam_monoph_kin"/>
    <property type="match status" value="1"/>
</dbReference>
<dbReference type="Gene3D" id="3.30.1330.10">
    <property type="entry name" value="PurM-like, N-terminal domain"/>
    <property type="match status" value="1"/>
</dbReference>
<dbReference type="CDD" id="cd02194">
    <property type="entry name" value="ThiL"/>
    <property type="match status" value="1"/>
</dbReference>
<feature type="binding site" evidence="1">
    <location>
        <position position="326"/>
    </location>
    <ligand>
        <name>substrate</name>
    </ligand>
</feature>
<feature type="binding site" evidence="1">
    <location>
        <begin position="124"/>
        <end position="125"/>
    </location>
    <ligand>
        <name>ATP</name>
        <dbReference type="ChEBI" id="CHEBI:30616"/>
    </ligand>
</feature>
<evidence type="ECO:0000313" key="5">
    <source>
        <dbReference type="Proteomes" id="UP000308230"/>
    </source>
</evidence>
<comment type="miscellaneous">
    <text evidence="1">Reaction mechanism of ThiL seems to utilize a direct, inline transfer of the gamma-phosphate of ATP to TMP rather than a phosphorylated enzyme intermediate.</text>
</comment>
<dbReference type="InterPro" id="IPR036676">
    <property type="entry name" value="PurM-like_C_sf"/>
</dbReference>